<dbReference type="GO" id="GO:0005886">
    <property type="term" value="C:plasma membrane"/>
    <property type="evidence" value="ECO:0007669"/>
    <property type="project" value="UniProtKB-SubCell"/>
</dbReference>
<keyword evidence="4" id="KW-0997">Cell inner membrane</keyword>
<evidence type="ECO:0000313" key="11">
    <source>
        <dbReference type="Proteomes" id="UP001290462"/>
    </source>
</evidence>
<evidence type="ECO:0000259" key="9">
    <source>
        <dbReference type="PROSITE" id="PS50928"/>
    </source>
</evidence>
<dbReference type="Pfam" id="PF00528">
    <property type="entry name" value="BPD_transp_1"/>
    <property type="match status" value="2"/>
</dbReference>
<dbReference type="CDD" id="cd06261">
    <property type="entry name" value="TM_PBP2"/>
    <property type="match status" value="2"/>
</dbReference>
<sequence>MFGKGQKKDVWTYITIGIFLLYLILLVLPLFTLLKAGFTNPDGTGFSVAYFTKFFGKNYYYDALFNSLKVTISVTLLAVVLATPLAYIMTTVKIKGKVFLQILILISSMAPPFIGAYSWILLLGRNGAITKFISSMFGVKVPDIYGFTGIVIVLTLQLVPLIYMYLMGALKSIDNSIIEAAESMGCTGIKKMVKVIFPLIMPTLLAGALLVFMRALADFGTPMLIGEGYRTVPVLIFNEFISEMGGDDGFAAAISVIVIVFAIAVFLIQKYISNRKSFSMNALHPMEAKKAKGIRNILAHTYIYGFIVAAIAPQLYVIYTAFLKTSGRIFIKGYSLDSFRLAFDRSGDAIKNTFSLAIASIVIVVFLAILIAYVTVRRKNTLTNGLDIVTMIPYIVPGSVMGIALLLTFNKPPLLLSGTALILIVSYVIRRLPYTIRSSAAIVHQISPSIEEASVSLGASNLKTFFRVTFPMMLPGVISGAILSWVTIITELSTTIILYTAKTRTMSVAIYTEVIRGNYGTAAALSTILTLITVSSLLLFFKLTGKKEISI</sequence>
<gene>
    <name evidence="10" type="ORF">RAK27_02690</name>
</gene>
<comment type="caution">
    <text evidence="10">The sequence shown here is derived from an EMBL/GenBank/DDBJ whole genome shotgun (WGS) entry which is preliminary data.</text>
</comment>
<dbReference type="PROSITE" id="PS50928">
    <property type="entry name" value="ABC_TM1"/>
    <property type="match status" value="2"/>
</dbReference>
<feature type="transmembrane region" description="Helical" evidence="8">
    <location>
        <begin position="354"/>
        <end position="376"/>
    </location>
</feature>
<feature type="transmembrane region" description="Helical" evidence="8">
    <location>
        <begin position="519"/>
        <end position="541"/>
    </location>
</feature>
<keyword evidence="6 8" id="KW-1133">Transmembrane helix</keyword>
<evidence type="ECO:0000256" key="5">
    <source>
        <dbReference type="ARBA" id="ARBA00022692"/>
    </source>
</evidence>
<evidence type="ECO:0000256" key="1">
    <source>
        <dbReference type="ARBA" id="ARBA00004429"/>
    </source>
</evidence>
<dbReference type="RefSeq" id="WP_015075487.1">
    <property type="nucleotide sequence ID" value="NZ_BJOJ01000055.1"/>
</dbReference>
<dbReference type="InterPro" id="IPR035906">
    <property type="entry name" value="MetI-like_sf"/>
</dbReference>
<feature type="transmembrane region" description="Helical" evidence="8">
    <location>
        <begin position="12"/>
        <end position="34"/>
    </location>
</feature>
<keyword evidence="2 8" id="KW-0813">Transport</keyword>
<reference evidence="10" key="1">
    <citation type="submission" date="2023-08" db="EMBL/GenBank/DDBJ databases">
        <title>Genomic characterization of piscicolin 126 produced by Carnobacterium maltaromaticum CM22 strain isolated from salmon (Salmo salar).</title>
        <authorList>
            <person name="Gonzalez-Gragera E."/>
            <person name="Garcia-Lopez J.D."/>
            <person name="Teso-Perez C."/>
            <person name="Gimenez-Hernandez I."/>
            <person name="Peralta-Sanchez J.M."/>
            <person name="Valdivia E."/>
            <person name="Montalban-Lopez M."/>
            <person name="Martin-Platero A.M."/>
            <person name="Banos A."/>
            <person name="Martinez-Bueno M."/>
        </authorList>
    </citation>
    <scope>NUCLEOTIDE SEQUENCE</scope>
    <source>
        <strain evidence="10">CM22</strain>
    </source>
</reference>
<evidence type="ECO:0000256" key="6">
    <source>
        <dbReference type="ARBA" id="ARBA00022989"/>
    </source>
</evidence>
<feature type="transmembrane region" description="Helical" evidence="8">
    <location>
        <begin position="102"/>
        <end position="124"/>
    </location>
</feature>
<comment type="similarity">
    <text evidence="8">Belongs to the binding-protein-dependent transport system permease family.</text>
</comment>
<feature type="transmembrane region" description="Helical" evidence="8">
    <location>
        <begin position="195"/>
        <end position="217"/>
    </location>
</feature>
<dbReference type="Proteomes" id="UP001290462">
    <property type="component" value="Unassembled WGS sequence"/>
</dbReference>
<evidence type="ECO:0000256" key="4">
    <source>
        <dbReference type="ARBA" id="ARBA00022519"/>
    </source>
</evidence>
<feature type="transmembrane region" description="Helical" evidence="8">
    <location>
        <begin position="144"/>
        <end position="166"/>
    </location>
</feature>
<feature type="transmembrane region" description="Helical" evidence="8">
    <location>
        <begin position="388"/>
        <end position="407"/>
    </location>
</feature>
<accession>A0AAW9K1B3</accession>
<evidence type="ECO:0000256" key="2">
    <source>
        <dbReference type="ARBA" id="ARBA00022448"/>
    </source>
</evidence>
<dbReference type="InterPro" id="IPR000515">
    <property type="entry name" value="MetI-like"/>
</dbReference>
<dbReference type="PANTHER" id="PTHR43357:SF3">
    <property type="entry name" value="FE(3+)-TRANSPORT SYSTEM PERMEASE PROTEIN FBPB 2"/>
    <property type="match status" value="1"/>
</dbReference>
<name>A0AAW9K1B3_CARML</name>
<evidence type="ECO:0000256" key="8">
    <source>
        <dbReference type="RuleBase" id="RU363032"/>
    </source>
</evidence>
<feature type="transmembrane region" description="Helical" evidence="8">
    <location>
        <begin position="413"/>
        <end position="429"/>
    </location>
</feature>
<evidence type="ECO:0000313" key="10">
    <source>
        <dbReference type="EMBL" id="MDZ5757557.1"/>
    </source>
</evidence>
<dbReference type="EMBL" id="JAVBVO010000002">
    <property type="protein sequence ID" value="MDZ5757557.1"/>
    <property type="molecule type" value="Genomic_DNA"/>
</dbReference>
<comment type="subcellular location">
    <subcellularLocation>
        <location evidence="1">Cell inner membrane</location>
        <topology evidence="1">Multi-pass membrane protein</topology>
    </subcellularLocation>
    <subcellularLocation>
        <location evidence="8">Cell membrane</location>
        <topology evidence="8">Multi-pass membrane protein</topology>
    </subcellularLocation>
</comment>
<feature type="transmembrane region" description="Helical" evidence="8">
    <location>
        <begin position="473"/>
        <end position="499"/>
    </location>
</feature>
<dbReference type="Gene3D" id="1.10.3720.10">
    <property type="entry name" value="MetI-like"/>
    <property type="match status" value="2"/>
</dbReference>
<dbReference type="GO" id="GO:0055085">
    <property type="term" value="P:transmembrane transport"/>
    <property type="evidence" value="ECO:0007669"/>
    <property type="project" value="InterPro"/>
</dbReference>
<dbReference type="PANTHER" id="PTHR43357">
    <property type="entry name" value="INNER MEMBRANE ABC TRANSPORTER PERMEASE PROTEIN YDCV"/>
    <property type="match status" value="1"/>
</dbReference>
<evidence type="ECO:0000256" key="7">
    <source>
        <dbReference type="ARBA" id="ARBA00023136"/>
    </source>
</evidence>
<dbReference type="AlphaFoldDB" id="A0AAW9K1B3"/>
<keyword evidence="3" id="KW-1003">Cell membrane</keyword>
<feature type="transmembrane region" description="Helical" evidence="8">
    <location>
        <begin position="249"/>
        <end position="268"/>
    </location>
</feature>
<protein>
    <submittedName>
        <fullName evidence="10">Iron ABC transporter permease</fullName>
    </submittedName>
</protein>
<proteinExistence type="inferred from homology"/>
<dbReference type="SUPFAM" id="SSF161098">
    <property type="entry name" value="MetI-like"/>
    <property type="match status" value="2"/>
</dbReference>
<keyword evidence="7 8" id="KW-0472">Membrane</keyword>
<feature type="domain" description="ABC transmembrane type-1" evidence="9">
    <location>
        <begin position="64"/>
        <end position="269"/>
    </location>
</feature>
<feature type="domain" description="ABC transmembrane type-1" evidence="9">
    <location>
        <begin position="350"/>
        <end position="540"/>
    </location>
</feature>
<evidence type="ECO:0000256" key="3">
    <source>
        <dbReference type="ARBA" id="ARBA00022475"/>
    </source>
</evidence>
<feature type="transmembrane region" description="Helical" evidence="8">
    <location>
        <begin position="70"/>
        <end position="90"/>
    </location>
</feature>
<keyword evidence="5 8" id="KW-0812">Transmembrane</keyword>
<dbReference type="GeneID" id="83607133"/>
<organism evidence="10 11">
    <name type="scientific">Carnobacterium maltaromaticum</name>
    <name type="common">Carnobacterium piscicola</name>
    <dbReference type="NCBI Taxonomy" id="2751"/>
    <lineage>
        <taxon>Bacteria</taxon>
        <taxon>Bacillati</taxon>
        <taxon>Bacillota</taxon>
        <taxon>Bacilli</taxon>
        <taxon>Lactobacillales</taxon>
        <taxon>Carnobacteriaceae</taxon>
        <taxon>Carnobacterium</taxon>
    </lineage>
</organism>
<feature type="transmembrane region" description="Helical" evidence="8">
    <location>
        <begin position="302"/>
        <end position="322"/>
    </location>
</feature>